<evidence type="ECO:0000256" key="1">
    <source>
        <dbReference type="ARBA" id="ARBA00011073"/>
    </source>
</evidence>
<dbReference type="NCBIfam" id="TIGR01414">
    <property type="entry name" value="autotrans_barl"/>
    <property type="match status" value="1"/>
</dbReference>
<evidence type="ECO:0000256" key="6">
    <source>
        <dbReference type="PIRSR" id="PIRSR615500-1"/>
    </source>
</evidence>
<evidence type="ECO:0000313" key="10">
    <source>
        <dbReference type="Proteomes" id="UP000199569"/>
    </source>
</evidence>
<proteinExistence type="inferred from homology"/>
<dbReference type="PROSITE" id="PS00137">
    <property type="entry name" value="SUBTILASE_HIS"/>
    <property type="match status" value="1"/>
</dbReference>
<dbReference type="NCBIfam" id="TIGR02601">
    <property type="entry name" value="autotrns_rpt"/>
    <property type="match status" value="1"/>
</dbReference>
<evidence type="ECO:0000256" key="3">
    <source>
        <dbReference type="ARBA" id="ARBA00022729"/>
    </source>
</evidence>
<evidence type="ECO:0000256" key="4">
    <source>
        <dbReference type="ARBA" id="ARBA00022801"/>
    </source>
</evidence>
<dbReference type="InterPro" id="IPR015500">
    <property type="entry name" value="Peptidase_S8_subtilisin-rel"/>
</dbReference>
<feature type="active site" description="Charge relay system" evidence="6 7">
    <location>
        <position position="124"/>
    </location>
</feature>
<dbReference type="PROSITE" id="PS51892">
    <property type="entry name" value="SUBTILASE"/>
    <property type="match status" value="1"/>
</dbReference>
<evidence type="ECO:0000256" key="2">
    <source>
        <dbReference type="ARBA" id="ARBA00022670"/>
    </source>
</evidence>
<evidence type="ECO:0000256" key="5">
    <source>
        <dbReference type="ARBA" id="ARBA00022825"/>
    </source>
</evidence>
<dbReference type="PANTHER" id="PTHR43806">
    <property type="entry name" value="PEPTIDASE S8"/>
    <property type="match status" value="1"/>
</dbReference>
<dbReference type="Proteomes" id="UP000199569">
    <property type="component" value="Unassembled WGS sequence"/>
</dbReference>
<keyword evidence="3" id="KW-0732">Signal</keyword>
<keyword evidence="4 7" id="KW-0378">Hydrolase</keyword>
<dbReference type="InterPro" id="IPR005546">
    <property type="entry name" value="Autotransporte_beta"/>
</dbReference>
<dbReference type="GO" id="GO:0019867">
    <property type="term" value="C:outer membrane"/>
    <property type="evidence" value="ECO:0007669"/>
    <property type="project" value="InterPro"/>
</dbReference>
<dbReference type="STRING" id="549386.SAMN02927923_04183"/>
<dbReference type="SUPFAM" id="SSF52743">
    <property type="entry name" value="Subtilisin-like"/>
    <property type="match status" value="1"/>
</dbReference>
<dbReference type="InterPro" id="IPR000209">
    <property type="entry name" value="Peptidase_S8/S53_dom"/>
</dbReference>
<dbReference type="InterPro" id="IPR022398">
    <property type="entry name" value="Peptidase_S8_His-AS"/>
</dbReference>
<keyword evidence="10" id="KW-1185">Reference proteome</keyword>
<feature type="domain" description="Autotransporter" evidence="8">
    <location>
        <begin position="744"/>
        <end position="1020"/>
    </location>
</feature>
<comment type="similarity">
    <text evidence="1 7">Belongs to the peptidase S8 family.</text>
</comment>
<dbReference type="SMART" id="SM00869">
    <property type="entry name" value="Autotransporter"/>
    <property type="match status" value="1"/>
</dbReference>
<dbReference type="InterPro" id="IPR036852">
    <property type="entry name" value="Peptidase_S8/S53_dom_sf"/>
</dbReference>
<dbReference type="PRINTS" id="PR00723">
    <property type="entry name" value="SUBTILISIN"/>
</dbReference>
<dbReference type="InterPro" id="IPR013425">
    <property type="entry name" value="Autotrns_rpt"/>
</dbReference>
<dbReference type="InterPro" id="IPR011050">
    <property type="entry name" value="Pectin_lyase_fold/virulence"/>
</dbReference>
<evidence type="ECO:0000259" key="8">
    <source>
        <dbReference type="PROSITE" id="PS51208"/>
    </source>
</evidence>
<dbReference type="InterPro" id="IPR050131">
    <property type="entry name" value="Peptidase_S8_subtilisin-like"/>
</dbReference>
<dbReference type="PROSITE" id="PS00136">
    <property type="entry name" value="SUBTILASE_ASP"/>
    <property type="match status" value="1"/>
</dbReference>
<dbReference type="EMBL" id="FMVJ01000017">
    <property type="protein sequence ID" value="SCZ10974.1"/>
    <property type="molecule type" value="Genomic_DNA"/>
</dbReference>
<feature type="active site" description="Charge relay system" evidence="6 7">
    <location>
        <position position="82"/>
    </location>
</feature>
<keyword evidence="5 7" id="KW-0720">Serine protease</keyword>
<dbReference type="SUPFAM" id="SSF51126">
    <property type="entry name" value="Pectin lyase-like"/>
    <property type="match status" value="1"/>
</dbReference>
<dbReference type="GO" id="GO:0006508">
    <property type="term" value="P:proteolysis"/>
    <property type="evidence" value="ECO:0007669"/>
    <property type="project" value="UniProtKB-KW"/>
</dbReference>
<keyword evidence="2 7" id="KW-0645">Protease</keyword>
<dbReference type="InterPro" id="IPR034061">
    <property type="entry name" value="Peptidases_S8_Autotransporter"/>
</dbReference>
<dbReference type="AlphaFoldDB" id="A0A1G5LEC1"/>
<dbReference type="PANTHER" id="PTHR43806:SF11">
    <property type="entry name" value="CEREVISIN-RELATED"/>
    <property type="match status" value="1"/>
</dbReference>
<feature type="active site" description="Charge relay system" evidence="6 7">
    <location>
        <position position="375"/>
    </location>
</feature>
<dbReference type="InterPro" id="IPR023828">
    <property type="entry name" value="Peptidase_S8_Ser-AS"/>
</dbReference>
<name>A0A1G5LEC1_9HYPH</name>
<dbReference type="SUPFAM" id="SSF103515">
    <property type="entry name" value="Autotransporter"/>
    <property type="match status" value="1"/>
</dbReference>
<accession>A0A1G5LEC1</accession>
<dbReference type="Pfam" id="PF00082">
    <property type="entry name" value="Peptidase_S8"/>
    <property type="match status" value="1"/>
</dbReference>
<protein>
    <submittedName>
        <fullName evidence="9">Subtilase-type serine protease</fullName>
    </submittedName>
</protein>
<gene>
    <name evidence="9" type="ORF">SAMN02927923_04183</name>
</gene>
<dbReference type="InterPro" id="IPR023827">
    <property type="entry name" value="Peptidase_S8_Asp-AS"/>
</dbReference>
<dbReference type="Gene3D" id="3.40.50.200">
    <property type="entry name" value="Peptidase S8/S53 domain"/>
    <property type="match status" value="1"/>
</dbReference>
<dbReference type="RefSeq" id="WP_175493991.1">
    <property type="nucleotide sequence ID" value="NZ_FMVJ01000017.1"/>
</dbReference>
<dbReference type="InterPro" id="IPR006315">
    <property type="entry name" value="OM_autotransptr_brl_dom"/>
</dbReference>
<dbReference type="Pfam" id="PF03797">
    <property type="entry name" value="Autotransporter"/>
    <property type="match status" value="1"/>
</dbReference>
<dbReference type="GO" id="GO:0004252">
    <property type="term" value="F:serine-type endopeptidase activity"/>
    <property type="evidence" value="ECO:0007669"/>
    <property type="project" value="UniProtKB-UniRule"/>
</dbReference>
<organism evidence="9 10">
    <name type="scientific">Microvirga guangxiensis</name>
    <dbReference type="NCBI Taxonomy" id="549386"/>
    <lineage>
        <taxon>Bacteria</taxon>
        <taxon>Pseudomonadati</taxon>
        <taxon>Pseudomonadota</taxon>
        <taxon>Alphaproteobacteria</taxon>
        <taxon>Hyphomicrobiales</taxon>
        <taxon>Methylobacteriaceae</taxon>
        <taxon>Microvirga</taxon>
    </lineage>
</organism>
<dbReference type="InterPro" id="IPR036709">
    <property type="entry name" value="Autotransporte_beta_dom_sf"/>
</dbReference>
<evidence type="ECO:0000256" key="7">
    <source>
        <dbReference type="PROSITE-ProRule" id="PRU01240"/>
    </source>
</evidence>
<dbReference type="PROSITE" id="PS00138">
    <property type="entry name" value="SUBTILASE_SER"/>
    <property type="match status" value="1"/>
</dbReference>
<dbReference type="PROSITE" id="PS51208">
    <property type="entry name" value="AUTOTRANSPORTER"/>
    <property type="match status" value="1"/>
</dbReference>
<dbReference type="Pfam" id="PF12951">
    <property type="entry name" value="PATR"/>
    <property type="match status" value="1"/>
</dbReference>
<dbReference type="Gene3D" id="2.40.128.130">
    <property type="entry name" value="Autotransporter beta-domain"/>
    <property type="match status" value="1"/>
</dbReference>
<sequence>MMPLTLAVSGAAAGEIPVFLKESFGFIGSLPASANKLPPHVMPTSVLEANEYRRSWYLNHIHAAEAYALGYTGKGVTVAVVDSGIDFNHPEFVGRISPLSYSYAVGRDPLDLSDTEFDGSIGGHGTHVAGIIGAARNGRGNVGVAPDATLMVLRTNYLYNERGETPSNLGLIHAARHGAKVINGSYGPNAFPPKKIEDAAGNRISNPHWVEWPNQIIALPGLEDEYNAVKTAARNDVVMVFAAGNEYEDQPIAASHPSGIAMFPYIRPENHRKGIYSFLTGASDPTNPKTYQLADMNDPELDEVDLSDLYGTLIAVVATNSQGKISSFSNRCGVTALWCIAAPGGDRPRDGEPAVEALIPSTVPYGEYGLKAGTSMAAPVVSGGAAILREAFPYMTARQIIEVILTTATPMGSPEIYGRGMFNLGRAVRGPYEFGAEGFAQVFDVNTKGYDSVWSNDIGGTGGLIKRGEGNLVLTGNNTYAGGTDVLGGIFTLNGSLRSRLAVHGNATLRGLGRIDAPLTLAGTLEPGGASAGSIGTLTVNGDASLLKSSIYRANADGSGQHDKLDVSGQATLGGGKLEVSLVNGAAPVNKQMTLLSAGNGSLGRFGAFWTNSVSAYLTPDLEYGANDLSVTFRRNGVSVASAAQTANQASVAVAAEGLGVGNPVNDALVQNSLASTPGALDGLSGEAHGSVVAAGYSDAALVSSAVLGRLRQPLSVSPAGSVQAAYAADAPLRQVEQIHYPMFDSRVFALWGEGFGSWGRTRSDGNAGSVNTSRGGFVLGADALIGRSYRLGLAGGFTSTEIEIDSRLSSGSNESIFGAIYGSAEWGALNLRLGGSYAVHDIHMNRRISFVGFQDELISSYDGSTVQAFGEIGYRFGVGAAELEPFIGASVLRSRTDAFFENGGIAALTGASREHDLGTTTIGLRAEADLGGELPLTVKGMLGWRHAYGDVDPKALLAFSGGAATFAVSGVPVDRDAVVAEASLDWQATQALTVGLAYQGQIGERAQEHAVKGNLIWRFETR</sequence>
<evidence type="ECO:0000313" key="9">
    <source>
        <dbReference type="EMBL" id="SCZ10974.1"/>
    </source>
</evidence>
<dbReference type="CDD" id="cd04848">
    <property type="entry name" value="Peptidases_S8_Autotransporter_serine_protease_like"/>
    <property type="match status" value="1"/>
</dbReference>
<reference evidence="9 10" key="1">
    <citation type="submission" date="2016-10" db="EMBL/GenBank/DDBJ databases">
        <authorList>
            <person name="de Groot N.N."/>
        </authorList>
    </citation>
    <scope>NUCLEOTIDE SEQUENCE [LARGE SCALE GENOMIC DNA]</scope>
    <source>
        <strain evidence="9 10">CGMCC 1.7666</strain>
    </source>
</reference>